<accession>A0A1H9HR92</accession>
<feature type="transmembrane region" description="Helical" evidence="1">
    <location>
        <begin position="23"/>
        <end position="43"/>
    </location>
</feature>
<protein>
    <submittedName>
        <fullName evidence="2">Uncharacterized protein</fullName>
    </submittedName>
</protein>
<proteinExistence type="predicted"/>
<gene>
    <name evidence="2" type="ORF">SAMN04488092_11048</name>
</gene>
<evidence type="ECO:0000313" key="2">
    <source>
        <dbReference type="EMBL" id="SEQ64864.1"/>
    </source>
</evidence>
<feature type="transmembrane region" description="Helical" evidence="1">
    <location>
        <begin position="55"/>
        <end position="75"/>
    </location>
</feature>
<name>A0A1H9HR92_9RHOB</name>
<dbReference type="RefSeq" id="WP_090270360.1">
    <property type="nucleotide sequence ID" value="NZ_FOEP01000010.1"/>
</dbReference>
<dbReference type="AlphaFoldDB" id="A0A1H9HR92"/>
<keyword evidence="1" id="KW-1133">Transmembrane helix</keyword>
<keyword evidence="1" id="KW-0472">Membrane</keyword>
<dbReference type="Proteomes" id="UP000198634">
    <property type="component" value="Unassembled WGS sequence"/>
</dbReference>
<dbReference type="STRING" id="657014.SAMN04488092_11048"/>
<evidence type="ECO:0000313" key="3">
    <source>
        <dbReference type="Proteomes" id="UP000198634"/>
    </source>
</evidence>
<dbReference type="EMBL" id="FOEP01000010">
    <property type="protein sequence ID" value="SEQ64864.1"/>
    <property type="molecule type" value="Genomic_DNA"/>
</dbReference>
<dbReference type="OrthoDB" id="7860996at2"/>
<reference evidence="2 3" key="1">
    <citation type="submission" date="2016-10" db="EMBL/GenBank/DDBJ databases">
        <authorList>
            <person name="de Groot N.N."/>
        </authorList>
    </citation>
    <scope>NUCLEOTIDE SEQUENCE [LARGE SCALE GENOMIC DNA]</scope>
    <source>
        <strain evidence="2 3">DSM 22007</strain>
    </source>
</reference>
<organism evidence="2 3">
    <name type="scientific">Thalassovita taeanensis</name>
    <dbReference type="NCBI Taxonomy" id="657014"/>
    <lineage>
        <taxon>Bacteria</taxon>
        <taxon>Pseudomonadati</taxon>
        <taxon>Pseudomonadota</taxon>
        <taxon>Alphaproteobacteria</taxon>
        <taxon>Rhodobacterales</taxon>
        <taxon>Roseobacteraceae</taxon>
        <taxon>Thalassovita</taxon>
    </lineage>
</organism>
<evidence type="ECO:0000256" key="1">
    <source>
        <dbReference type="SAM" id="Phobius"/>
    </source>
</evidence>
<keyword evidence="1" id="KW-0812">Transmembrane</keyword>
<keyword evidence="3" id="KW-1185">Reference proteome</keyword>
<sequence>MNTPTQSIVLGQPDEPISRIGQLARGTLVFAGVVLCLSAFGLWLVPTESPDSGKALMRCLVSVLFSGTGLALFFAGRSPGVDEFRLDAKTGYLSHILRGGDGIARLQRRYALSELEELSLTDDVLIVRAPGGRELLRVALSGAAGMPDLNLLKSKFAQVSL</sequence>